<dbReference type="InterPro" id="IPR000182">
    <property type="entry name" value="GNAT_dom"/>
</dbReference>
<protein>
    <submittedName>
        <fullName evidence="5">Unannotated protein</fullName>
    </submittedName>
</protein>
<feature type="domain" description="N-acetyltransferase" evidence="4">
    <location>
        <begin position="16"/>
        <end position="183"/>
    </location>
</feature>
<name>A0A6J7FTI6_9ZZZZ</name>
<keyword evidence="1" id="KW-0808">Transferase</keyword>
<organism evidence="5">
    <name type="scientific">freshwater metagenome</name>
    <dbReference type="NCBI Taxonomy" id="449393"/>
    <lineage>
        <taxon>unclassified sequences</taxon>
        <taxon>metagenomes</taxon>
        <taxon>ecological metagenomes</taxon>
    </lineage>
</organism>
<dbReference type="PANTHER" id="PTHR43792">
    <property type="entry name" value="GNAT FAMILY, PUTATIVE (AFU_ORTHOLOGUE AFUA_3G00765)-RELATED-RELATED"/>
    <property type="match status" value="1"/>
</dbReference>
<accession>A0A6J7FTI6</accession>
<evidence type="ECO:0000259" key="4">
    <source>
        <dbReference type="PROSITE" id="PS51186"/>
    </source>
</evidence>
<evidence type="ECO:0000256" key="2">
    <source>
        <dbReference type="ARBA" id="ARBA00023315"/>
    </source>
</evidence>
<evidence type="ECO:0000256" key="3">
    <source>
        <dbReference type="ARBA" id="ARBA00038502"/>
    </source>
</evidence>
<dbReference type="InterPro" id="IPR016181">
    <property type="entry name" value="Acyl_CoA_acyltransferase"/>
</dbReference>
<gene>
    <name evidence="5" type="ORF">UFOPK3516_00751</name>
</gene>
<dbReference type="Pfam" id="PF13302">
    <property type="entry name" value="Acetyltransf_3"/>
    <property type="match status" value="1"/>
</dbReference>
<evidence type="ECO:0000256" key="1">
    <source>
        <dbReference type="ARBA" id="ARBA00022679"/>
    </source>
</evidence>
<dbReference type="PROSITE" id="PS51186">
    <property type="entry name" value="GNAT"/>
    <property type="match status" value="1"/>
</dbReference>
<keyword evidence="2" id="KW-0012">Acyltransferase</keyword>
<reference evidence="5" key="1">
    <citation type="submission" date="2020-05" db="EMBL/GenBank/DDBJ databases">
        <authorList>
            <person name="Chiriac C."/>
            <person name="Salcher M."/>
            <person name="Ghai R."/>
            <person name="Kavagutti S V."/>
        </authorList>
    </citation>
    <scope>NUCLEOTIDE SEQUENCE</scope>
</reference>
<comment type="similarity">
    <text evidence="3">Belongs to the acetyltransferase family. RimJ subfamily.</text>
</comment>
<dbReference type="GO" id="GO:0008999">
    <property type="term" value="F:protein-N-terminal-alanine acetyltransferase activity"/>
    <property type="evidence" value="ECO:0007669"/>
    <property type="project" value="TreeGrafter"/>
</dbReference>
<dbReference type="GO" id="GO:0005737">
    <property type="term" value="C:cytoplasm"/>
    <property type="evidence" value="ECO:0007669"/>
    <property type="project" value="TreeGrafter"/>
</dbReference>
<dbReference type="InterPro" id="IPR051531">
    <property type="entry name" value="N-acetyltransferase"/>
</dbReference>
<sequence length="214" mass="23814">MFIANLRGLVLRDGDVVLRPVRVRDSAALERELMLNRAWLRPWEATNPDGFVSFDTRANVRALIAYSRSGAGIAFVIEVDGAIVGQVNVSAITHGSLSTAQIGYWVAERVAGRGITPTAVALVTDYCLSVLRVHRMEICIRPENQASLRVVEKLGFRYEGYRERYIHIAGGWRDHVCFAVTIEEVPEGVLRRWKEGKVPSHLSKAPPPTQPNTP</sequence>
<dbReference type="Gene3D" id="3.40.630.30">
    <property type="match status" value="1"/>
</dbReference>
<evidence type="ECO:0000313" key="5">
    <source>
        <dbReference type="EMBL" id="CAB4897204.1"/>
    </source>
</evidence>
<dbReference type="AlphaFoldDB" id="A0A6J7FTI6"/>
<dbReference type="PANTHER" id="PTHR43792:SF8">
    <property type="entry name" value="[RIBOSOMAL PROTEIN US5]-ALANINE N-ACETYLTRANSFERASE"/>
    <property type="match status" value="1"/>
</dbReference>
<dbReference type="SUPFAM" id="SSF55729">
    <property type="entry name" value="Acyl-CoA N-acyltransferases (Nat)"/>
    <property type="match status" value="1"/>
</dbReference>
<dbReference type="EMBL" id="CAFBMB010000044">
    <property type="protein sequence ID" value="CAB4897204.1"/>
    <property type="molecule type" value="Genomic_DNA"/>
</dbReference>
<proteinExistence type="inferred from homology"/>